<evidence type="ECO:0000256" key="6">
    <source>
        <dbReference type="ARBA" id="ARBA00022556"/>
    </source>
</evidence>
<keyword evidence="10 13" id="KW-0067">ATP-binding</keyword>
<evidence type="ECO:0000313" key="15">
    <source>
        <dbReference type="EMBL" id="MBG9387077.1"/>
    </source>
</evidence>
<keyword evidence="6 13" id="KW-0441">Lipid A biosynthesis</keyword>
<dbReference type="NCBIfam" id="TIGR00682">
    <property type="entry name" value="lpxK"/>
    <property type="match status" value="1"/>
</dbReference>
<dbReference type="InterPro" id="IPR027417">
    <property type="entry name" value="P-loop_NTPase"/>
</dbReference>
<name>A0A931MF65_9BURK</name>
<proteinExistence type="inferred from homology"/>
<dbReference type="RefSeq" id="WP_196985024.1">
    <property type="nucleotide sequence ID" value="NZ_JADWYS010000001.1"/>
</dbReference>
<evidence type="ECO:0000256" key="1">
    <source>
        <dbReference type="ARBA" id="ARBA00002274"/>
    </source>
</evidence>
<reference evidence="15" key="1">
    <citation type="submission" date="2020-11" db="EMBL/GenBank/DDBJ databases">
        <title>Bacterial whole genome sequence for Caenimonas sp. DR4.4.</title>
        <authorList>
            <person name="Le V."/>
            <person name="Ko S.-R."/>
            <person name="Ahn C.-Y."/>
            <person name="Oh H.-M."/>
        </authorList>
    </citation>
    <scope>NUCLEOTIDE SEQUENCE</scope>
    <source>
        <strain evidence="15">DR4.4</strain>
    </source>
</reference>
<dbReference type="PANTHER" id="PTHR42724">
    <property type="entry name" value="TETRAACYLDISACCHARIDE 4'-KINASE"/>
    <property type="match status" value="1"/>
</dbReference>
<dbReference type="GO" id="GO:0005886">
    <property type="term" value="C:plasma membrane"/>
    <property type="evidence" value="ECO:0007669"/>
    <property type="project" value="TreeGrafter"/>
</dbReference>
<dbReference type="EC" id="2.7.1.130" evidence="3 13"/>
<comment type="function">
    <text evidence="1 13">Transfers the gamma-phosphate of ATP to the 4'-position of a tetraacyldisaccharide 1-phosphate intermediate (termed DS-1-P) to form tetraacyldisaccharide 1,4'-bis-phosphate (lipid IVA).</text>
</comment>
<dbReference type="InterPro" id="IPR003758">
    <property type="entry name" value="LpxK"/>
</dbReference>
<evidence type="ECO:0000256" key="2">
    <source>
        <dbReference type="ARBA" id="ARBA00004870"/>
    </source>
</evidence>
<keyword evidence="11 13" id="KW-0443">Lipid metabolism</keyword>
<dbReference type="Proteomes" id="UP000651050">
    <property type="component" value="Unassembled WGS sequence"/>
</dbReference>
<evidence type="ECO:0000256" key="12">
    <source>
        <dbReference type="ARBA" id="ARBA00029757"/>
    </source>
</evidence>
<organism evidence="15 16">
    <name type="scientific">Caenimonas aquaedulcis</name>
    <dbReference type="NCBI Taxonomy" id="2793270"/>
    <lineage>
        <taxon>Bacteria</taxon>
        <taxon>Pseudomonadati</taxon>
        <taxon>Pseudomonadota</taxon>
        <taxon>Betaproteobacteria</taxon>
        <taxon>Burkholderiales</taxon>
        <taxon>Comamonadaceae</taxon>
        <taxon>Caenimonas</taxon>
    </lineage>
</organism>
<evidence type="ECO:0000313" key="16">
    <source>
        <dbReference type="Proteomes" id="UP000651050"/>
    </source>
</evidence>
<dbReference type="GO" id="GO:0009245">
    <property type="term" value="P:lipid A biosynthetic process"/>
    <property type="evidence" value="ECO:0007669"/>
    <property type="project" value="UniProtKB-UniRule"/>
</dbReference>
<keyword evidence="8 13" id="KW-0547">Nucleotide-binding</keyword>
<dbReference type="HAMAP" id="MF_00409">
    <property type="entry name" value="LpxK"/>
    <property type="match status" value="1"/>
</dbReference>
<keyword evidence="7 13" id="KW-0808">Transferase</keyword>
<dbReference type="AlphaFoldDB" id="A0A931MF65"/>
<accession>A0A931MF65</accession>
<comment type="similarity">
    <text evidence="13">Belongs to the LpxK family.</text>
</comment>
<keyword evidence="5 13" id="KW-0444">Lipid biosynthesis</keyword>
<comment type="pathway">
    <text evidence="2 13">Glycolipid biosynthesis; lipid IV(A) biosynthesis; lipid IV(A) from (3R)-3-hydroxytetradecanoyl-[acyl-carrier-protein] and UDP-N-acetyl-alpha-D-glucosamine: step 6/6.</text>
</comment>
<evidence type="ECO:0000256" key="3">
    <source>
        <dbReference type="ARBA" id="ARBA00012071"/>
    </source>
</evidence>
<gene>
    <name evidence="13" type="primary">lpxK</name>
    <name evidence="15" type="ORF">I5803_03520</name>
</gene>
<evidence type="ECO:0000256" key="9">
    <source>
        <dbReference type="ARBA" id="ARBA00022777"/>
    </source>
</evidence>
<evidence type="ECO:0000256" key="14">
    <source>
        <dbReference type="SAM" id="MobiDB-lite"/>
    </source>
</evidence>
<evidence type="ECO:0000256" key="13">
    <source>
        <dbReference type="HAMAP-Rule" id="MF_00409"/>
    </source>
</evidence>
<protein>
    <recommendedName>
        <fullName evidence="4 13">Tetraacyldisaccharide 4'-kinase</fullName>
        <ecNumber evidence="3 13">2.7.1.130</ecNumber>
    </recommendedName>
    <alternativeName>
        <fullName evidence="12 13">Lipid A 4'-kinase</fullName>
    </alternativeName>
</protein>
<comment type="catalytic activity">
    <reaction evidence="13">
        <text>a lipid A disaccharide + ATP = a lipid IVA + ADP + H(+)</text>
        <dbReference type="Rhea" id="RHEA:67840"/>
        <dbReference type="ChEBI" id="CHEBI:15378"/>
        <dbReference type="ChEBI" id="CHEBI:30616"/>
        <dbReference type="ChEBI" id="CHEBI:176343"/>
        <dbReference type="ChEBI" id="CHEBI:176425"/>
        <dbReference type="ChEBI" id="CHEBI:456216"/>
        <dbReference type="EC" id="2.7.1.130"/>
    </reaction>
</comment>
<evidence type="ECO:0000256" key="7">
    <source>
        <dbReference type="ARBA" id="ARBA00022679"/>
    </source>
</evidence>
<dbReference type="PANTHER" id="PTHR42724:SF1">
    <property type="entry name" value="TETRAACYLDISACCHARIDE 4'-KINASE, MITOCHONDRIAL-RELATED"/>
    <property type="match status" value="1"/>
</dbReference>
<dbReference type="SUPFAM" id="SSF52540">
    <property type="entry name" value="P-loop containing nucleoside triphosphate hydrolases"/>
    <property type="match status" value="1"/>
</dbReference>
<dbReference type="EMBL" id="JADWYS010000001">
    <property type="protein sequence ID" value="MBG9387077.1"/>
    <property type="molecule type" value="Genomic_DNA"/>
</dbReference>
<keyword evidence="9 13" id="KW-0418">Kinase</keyword>
<keyword evidence="16" id="KW-1185">Reference proteome</keyword>
<dbReference type="GO" id="GO:0009029">
    <property type="term" value="F:lipid-A 4'-kinase activity"/>
    <property type="evidence" value="ECO:0007669"/>
    <property type="project" value="UniProtKB-UniRule"/>
</dbReference>
<evidence type="ECO:0000256" key="8">
    <source>
        <dbReference type="ARBA" id="ARBA00022741"/>
    </source>
</evidence>
<evidence type="ECO:0000256" key="11">
    <source>
        <dbReference type="ARBA" id="ARBA00023098"/>
    </source>
</evidence>
<sequence>MREALQRAWLRRGVPARLLWPVSLLYGALAAARRAAYRAGLLRVTSLPVPVIVVGNVVAGGAGKTPVVTALLEHLAARGIEAGVVSRGYGRQTTDCRAVEPDSLPADVGDEPLLIARTGAPVFVARRRVDAARALLLAHPRTQVIVSDDGLQHLALARDIEICVFDARGTGNGWLLPAGPLREKWPRPADLVLQAGDGPGAGGWAMRRTLASFAVSADGTRIEWAELRQRHLTAVAGIANPRAFFDMLRENGLQPDRTIALADHHDYAAPPVPGDEAIVCTEKDAVKLWRLRPDAWAVPLRVEIPRGFWDALDRLLDAKLSSPHGSQTDRVAGVPRHEGSPRP</sequence>
<dbReference type="GO" id="GO:0005524">
    <property type="term" value="F:ATP binding"/>
    <property type="evidence" value="ECO:0007669"/>
    <property type="project" value="UniProtKB-UniRule"/>
</dbReference>
<evidence type="ECO:0000256" key="10">
    <source>
        <dbReference type="ARBA" id="ARBA00022840"/>
    </source>
</evidence>
<dbReference type="Pfam" id="PF02606">
    <property type="entry name" value="LpxK"/>
    <property type="match status" value="1"/>
</dbReference>
<feature type="region of interest" description="Disordered" evidence="14">
    <location>
        <begin position="320"/>
        <end position="343"/>
    </location>
</feature>
<dbReference type="GO" id="GO:0009244">
    <property type="term" value="P:lipopolysaccharide core region biosynthetic process"/>
    <property type="evidence" value="ECO:0007669"/>
    <property type="project" value="TreeGrafter"/>
</dbReference>
<evidence type="ECO:0000256" key="4">
    <source>
        <dbReference type="ARBA" id="ARBA00016436"/>
    </source>
</evidence>
<comment type="caution">
    <text evidence="15">The sequence shown here is derived from an EMBL/GenBank/DDBJ whole genome shotgun (WGS) entry which is preliminary data.</text>
</comment>
<evidence type="ECO:0000256" key="5">
    <source>
        <dbReference type="ARBA" id="ARBA00022516"/>
    </source>
</evidence>
<feature type="binding site" evidence="13">
    <location>
        <begin position="58"/>
        <end position="65"/>
    </location>
    <ligand>
        <name>ATP</name>
        <dbReference type="ChEBI" id="CHEBI:30616"/>
    </ligand>
</feature>